<dbReference type="Proteomes" id="UP000092401">
    <property type="component" value="Unassembled WGS sequence"/>
</dbReference>
<dbReference type="AlphaFoldDB" id="A0A150IJF9"/>
<dbReference type="Proteomes" id="UP000092403">
    <property type="component" value="Unassembled WGS sequence"/>
</dbReference>
<dbReference type="Proteomes" id="UP000091929">
    <property type="component" value="Unassembled WGS sequence"/>
</dbReference>
<proteinExistence type="inferred from homology"/>
<dbReference type="SUPFAM" id="SSF54913">
    <property type="entry name" value="GlnB-like"/>
    <property type="match status" value="1"/>
</dbReference>
<dbReference type="Pfam" id="PF02641">
    <property type="entry name" value="DUF190"/>
    <property type="match status" value="1"/>
</dbReference>
<accession>A0A150IY28</accession>
<dbReference type="PANTHER" id="PTHR35983">
    <property type="entry name" value="UPF0166 PROTEIN TM_0021"/>
    <property type="match status" value="1"/>
</dbReference>
<evidence type="ECO:0000313" key="2">
    <source>
        <dbReference type="EMBL" id="KYC44935.1"/>
    </source>
</evidence>
<dbReference type="EMBL" id="LNGE01000036">
    <property type="protein sequence ID" value="KYC44935.1"/>
    <property type="molecule type" value="Genomic_DNA"/>
</dbReference>
<dbReference type="PANTHER" id="PTHR35983:SF1">
    <property type="entry name" value="UPF0166 PROTEIN TM_0021"/>
    <property type="match status" value="1"/>
</dbReference>
<sequence>MKKESEATLLRIFIGESDRYEGKPLYRYLVELFRKEGLSGATVLRGIEGFGKTSKFRTTAILRLSTDLPIVVEVVDLKERIDRIKPILEGIVTQGLITEEKVRIIMYEGSDKEKISYSEY</sequence>
<evidence type="ECO:0000313" key="3">
    <source>
        <dbReference type="EMBL" id="KYC47817.1"/>
    </source>
</evidence>
<dbReference type="Gene3D" id="3.30.70.120">
    <property type="match status" value="1"/>
</dbReference>
<protein>
    <submittedName>
        <fullName evidence="2">Uncharacterized protein</fullName>
    </submittedName>
</protein>
<evidence type="ECO:0000313" key="6">
    <source>
        <dbReference type="Proteomes" id="UP000092401"/>
    </source>
</evidence>
<accession>A0A150IS55</accession>
<dbReference type="InterPro" id="IPR015867">
    <property type="entry name" value="N-reg_PII/ATP_PRibTrfase_C"/>
</dbReference>
<evidence type="ECO:0000256" key="1">
    <source>
        <dbReference type="ARBA" id="ARBA00010554"/>
    </source>
</evidence>
<dbReference type="EMBL" id="LNJC01000025">
    <property type="protein sequence ID" value="KYC49815.1"/>
    <property type="molecule type" value="Genomic_DNA"/>
</dbReference>
<accession>A0A150IJF9</accession>
<dbReference type="InterPro" id="IPR003793">
    <property type="entry name" value="UPF0166"/>
</dbReference>
<gene>
    <name evidence="2" type="ORF">APG10_01281</name>
    <name evidence="3" type="ORF">APG11_00895</name>
    <name evidence="4" type="ORF">APG12_01214</name>
</gene>
<comment type="similarity">
    <text evidence="1">Belongs to the UPF0166 family.</text>
</comment>
<evidence type="ECO:0000313" key="5">
    <source>
        <dbReference type="Proteomes" id="UP000091929"/>
    </source>
</evidence>
<dbReference type="InterPro" id="IPR011322">
    <property type="entry name" value="N-reg_PII-like_a/b"/>
</dbReference>
<name>A0A150IJF9_9EURY</name>
<dbReference type="PATRIC" id="fig|1706437.3.peg.904"/>
<comment type="caution">
    <text evidence="2">The sequence shown here is derived from an EMBL/GenBank/DDBJ whole genome shotgun (WGS) entry which is preliminary data.</text>
</comment>
<reference evidence="5 6" key="1">
    <citation type="journal article" date="2016" name="ISME J.">
        <title>Chasing the elusive Euryarchaeota class WSA2: genomes reveal a uniquely fastidious methyl-reducing methanogen.</title>
        <authorList>
            <person name="Nobu M.K."/>
            <person name="Narihiro T."/>
            <person name="Kuroda K."/>
            <person name="Mei R."/>
            <person name="Liu W.T."/>
        </authorList>
    </citation>
    <scope>NUCLEOTIDE SEQUENCE [LARGE SCALE GENOMIC DNA]</scope>
    <source>
        <strain evidence="2">B03fssc0709_Meth_Bin005</strain>
        <strain evidence="3">B15fssc0709_Meth_Bin003</strain>
        <strain evidence="4">BMIXfssc0709_Meth_Bin006</strain>
    </source>
</reference>
<organism evidence="2 6">
    <name type="scientific">Candidatus Methanofastidiosum methylothiophilum</name>
    <dbReference type="NCBI Taxonomy" id="1705564"/>
    <lineage>
        <taxon>Archaea</taxon>
        <taxon>Methanobacteriati</taxon>
        <taxon>Methanobacteriota</taxon>
        <taxon>Stenosarchaea group</taxon>
        <taxon>Candidatus Methanofastidiosia</taxon>
        <taxon>Candidatus Methanofastidiosales</taxon>
        <taxon>Candidatus Methanofastidiosaceae</taxon>
        <taxon>Candidatus Methanofastidiosum</taxon>
    </lineage>
</organism>
<dbReference type="PATRIC" id="fig|1706438.3.peg.1224"/>
<dbReference type="PATRIC" id="fig|1706436.3.peg.1299"/>
<dbReference type="EMBL" id="LNGF01000016">
    <property type="protein sequence ID" value="KYC47817.1"/>
    <property type="molecule type" value="Genomic_DNA"/>
</dbReference>
<evidence type="ECO:0000313" key="4">
    <source>
        <dbReference type="EMBL" id="KYC49815.1"/>
    </source>
</evidence>